<reference evidence="1" key="2">
    <citation type="submission" date="2021-02" db="EMBL/GenBank/DDBJ databases">
        <authorList>
            <person name="Kimball J.A."/>
            <person name="Haas M.W."/>
            <person name="Macchietto M."/>
            <person name="Kono T."/>
            <person name="Duquette J."/>
            <person name="Shao M."/>
        </authorList>
    </citation>
    <scope>NUCLEOTIDE SEQUENCE</scope>
    <source>
        <tissue evidence="1">Fresh leaf tissue</tissue>
    </source>
</reference>
<gene>
    <name evidence="1" type="ORF">GUJ93_ZPchr0010g8289</name>
</gene>
<comment type="caution">
    <text evidence="1">The sequence shown here is derived from an EMBL/GenBank/DDBJ whole genome shotgun (WGS) entry which is preliminary data.</text>
</comment>
<name>A0A8J6BHP6_ZIZPA</name>
<evidence type="ECO:0000313" key="1">
    <source>
        <dbReference type="EMBL" id="KAG8084865.1"/>
    </source>
</evidence>
<evidence type="ECO:0000313" key="2">
    <source>
        <dbReference type="Proteomes" id="UP000729402"/>
    </source>
</evidence>
<dbReference type="AlphaFoldDB" id="A0A8J6BHP6"/>
<dbReference type="Proteomes" id="UP000729402">
    <property type="component" value="Unassembled WGS sequence"/>
</dbReference>
<proteinExistence type="predicted"/>
<keyword evidence="2" id="KW-1185">Reference proteome</keyword>
<protein>
    <submittedName>
        <fullName evidence="1">Uncharacterized protein</fullName>
    </submittedName>
</protein>
<dbReference type="EMBL" id="JAAALK010000082">
    <property type="protein sequence ID" value="KAG8084865.1"/>
    <property type="molecule type" value="Genomic_DNA"/>
</dbReference>
<accession>A0A8J6BHP6</accession>
<reference evidence="1" key="1">
    <citation type="journal article" date="2021" name="bioRxiv">
        <title>Whole Genome Assembly and Annotation of Northern Wild Rice, Zizania palustris L., Supports a Whole Genome Duplication in the Zizania Genus.</title>
        <authorList>
            <person name="Haas M."/>
            <person name="Kono T."/>
            <person name="Macchietto M."/>
            <person name="Millas R."/>
            <person name="McGilp L."/>
            <person name="Shao M."/>
            <person name="Duquette J."/>
            <person name="Hirsch C.N."/>
            <person name="Kimball J."/>
        </authorList>
    </citation>
    <scope>NUCLEOTIDE SEQUENCE</scope>
    <source>
        <tissue evidence="1">Fresh leaf tissue</tissue>
    </source>
</reference>
<organism evidence="1 2">
    <name type="scientific">Zizania palustris</name>
    <name type="common">Northern wild rice</name>
    <dbReference type="NCBI Taxonomy" id="103762"/>
    <lineage>
        <taxon>Eukaryota</taxon>
        <taxon>Viridiplantae</taxon>
        <taxon>Streptophyta</taxon>
        <taxon>Embryophyta</taxon>
        <taxon>Tracheophyta</taxon>
        <taxon>Spermatophyta</taxon>
        <taxon>Magnoliopsida</taxon>
        <taxon>Liliopsida</taxon>
        <taxon>Poales</taxon>
        <taxon>Poaceae</taxon>
        <taxon>BOP clade</taxon>
        <taxon>Oryzoideae</taxon>
        <taxon>Oryzeae</taxon>
        <taxon>Zizaniinae</taxon>
        <taxon>Zizania</taxon>
    </lineage>
</organism>
<sequence length="88" mass="9646">MKQEETFTPVFNGPTWKHIIGGSINASSVTITGFQFQLTPSLCHPYMSSSVQQLNNMVLGPARTGHMNLQAWMCISILVGTNLIFSTS</sequence>